<feature type="region of interest" description="Disordered" evidence="1">
    <location>
        <begin position="1"/>
        <end position="20"/>
    </location>
</feature>
<evidence type="ECO:0000256" key="1">
    <source>
        <dbReference type="SAM" id="MobiDB-lite"/>
    </source>
</evidence>
<dbReference type="RefSeq" id="WP_345087055.1">
    <property type="nucleotide sequence ID" value="NZ_BAAAWG010000013.1"/>
</dbReference>
<evidence type="ECO:0000313" key="2">
    <source>
        <dbReference type="EMBL" id="MFC5892066.1"/>
    </source>
</evidence>
<dbReference type="Proteomes" id="UP001596241">
    <property type="component" value="Unassembled WGS sequence"/>
</dbReference>
<organism evidence="2 3">
    <name type="scientific">Streptomyces ramulosus</name>
    <dbReference type="NCBI Taxonomy" id="47762"/>
    <lineage>
        <taxon>Bacteria</taxon>
        <taxon>Bacillati</taxon>
        <taxon>Actinomycetota</taxon>
        <taxon>Actinomycetes</taxon>
        <taxon>Kitasatosporales</taxon>
        <taxon>Streptomycetaceae</taxon>
        <taxon>Streptomyces</taxon>
    </lineage>
</organism>
<keyword evidence="3" id="KW-1185">Reference proteome</keyword>
<sequence>MDADGLTSCHRGQPTRWNPAERTCQRPVHRGTVASAWLTSGLLRRVGLIRTLGTPLAVTGWMGHHERDGGERWIIDPMFAEGHGVTGHRRLTALLSAPGWGLSLTAVDEHCNCDLPSGFSDQCTTVLAGQGDRSGVLEVRAIQRRGDRLEWIQNRHPALFAAQQELVRSVPAWIDHWLARGAYSASGVPAGAAGKPRPAG</sequence>
<accession>A0ABW1FC85</accession>
<name>A0ABW1FC85_9ACTN</name>
<dbReference type="EMBL" id="JBHSPW010000002">
    <property type="protein sequence ID" value="MFC5892066.1"/>
    <property type="molecule type" value="Genomic_DNA"/>
</dbReference>
<reference evidence="3" key="1">
    <citation type="journal article" date="2019" name="Int. J. Syst. Evol. Microbiol.">
        <title>The Global Catalogue of Microorganisms (GCM) 10K type strain sequencing project: providing services to taxonomists for standard genome sequencing and annotation.</title>
        <authorList>
            <consortium name="The Broad Institute Genomics Platform"/>
            <consortium name="The Broad Institute Genome Sequencing Center for Infectious Disease"/>
            <person name="Wu L."/>
            <person name="Ma J."/>
        </authorList>
    </citation>
    <scope>NUCLEOTIDE SEQUENCE [LARGE SCALE GENOMIC DNA]</scope>
    <source>
        <strain evidence="3">CGMCC 1.15809</strain>
    </source>
</reference>
<evidence type="ECO:0000313" key="3">
    <source>
        <dbReference type="Proteomes" id="UP001596241"/>
    </source>
</evidence>
<protein>
    <submittedName>
        <fullName evidence="2">Uncharacterized protein</fullName>
    </submittedName>
</protein>
<proteinExistence type="predicted"/>
<gene>
    <name evidence="2" type="ORF">ACFP3M_04415</name>
</gene>
<comment type="caution">
    <text evidence="2">The sequence shown here is derived from an EMBL/GenBank/DDBJ whole genome shotgun (WGS) entry which is preliminary data.</text>
</comment>